<reference evidence="2" key="2">
    <citation type="submission" date="2022-10" db="UniProtKB">
        <authorList>
            <consortium name="EnsemblMetazoa"/>
        </authorList>
    </citation>
    <scope>IDENTIFICATION</scope>
    <source>
        <strain evidence="2">LVP_AGWG</strain>
    </source>
</reference>
<feature type="region of interest" description="Disordered" evidence="1">
    <location>
        <begin position="77"/>
        <end position="144"/>
    </location>
</feature>
<accession>A0A903VTR4</accession>
<dbReference type="GO" id="GO:0005634">
    <property type="term" value="C:nucleus"/>
    <property type="evidence" value="ECO:0007669"/>
    <property type="project" value="UniProtKB-ARBA"/>
</dbReference>
<evidence type="ECO:0000313" key="3">
    <source>
        <dbReference type="Proteomes" id="UP000008820"/>
    </source>
</evidence>
<evidence type="ECO:0000313" key="2">
    <source>
        <dbReference type="EnsemblMetazoa" id="AAEL029099-PA"/>
    </source>
</evidence>
<dbReference type="Pfam" id="PF06382">
    <property type="entry name" value="Protamine_like"/>
    <property type="match status" value="1"/>
</dbReference>
<feature type="compositionally biased region" description="Basic residues" evidence="1">
    <location>
        <begin position="132"/>
        <end position="144"/>
    </location>
</feature>
<feature type="region of interest" description="Disordered" evidence="1">
    <location>
        <begin position="1"/>
        <end position="36"/>
    </location>
</feature>
<dbReference type="InterPro" id="IPR036910">
    <property type="entry name" value="HMG_box_dom_sf"/>
</dbReference>
<sequence>MERDAICPPCPSSPRERSSGANGAGGHPRGKLTTNPFFNFLRDYRGKHPNLSVVDAAVEGASVWNRMGPEERAPYVKQACGHPQRVTPCGVQSPRSGSRKLSRASSRGRRVSRSASRRGRKRNRSSSSGGRSRSRSKARRARRC</sequence>
<protein>
    <recommendedName>
        <fullName evidence="4">HMG box domain-containing protein</fullName>
    </recommendedName>
</protein>
<evidence type="ECO:0008006" key="4">
    <source>
        <dbReference type="Google" id="ProtNLM"/>
    </source>
</evidence>
<keyword evidence="3" id="KW-1185">Reference proteome</keyword>
<dbReference type="SUPFAM" id="SSF47095">
    <property type="entry name" value="HMG-box"/>
    <property type="match status" value="1"/>
</dbReference>
<evidence type="ECO:0000256" key="1">
    <source>
        <dbReference type="SAM" id="MobiDB-lite"/>
    </source>
</evidence>
<dbReference type="Proteomes" id="UP000008820">
    <property type="component" value="Chromosome 2"/>
</dbReference>
<proteinExistence type="predicted"/>
<reference evidence="2 3" key="1">
    <citation type="submission" date="2017-06" db="EMBL/GenBank/DDBJ databases">
        <title>Aedes aegypti genome working group (AGWG) sequencing and assembly.</title>
        <authorList>
            <consortium name="Aedes aegypti Genome Working Group (AGWG)"/>
            <person name="Matthews B.J."/>
        </authorList>
    </citation>
    <scope>NUCLEOTIDE SEQUENCE [LARGE SCALE GENOMIC DNA]</scope>
    <source>
        <strain evidence="2 3">LVP_AGWG</strain>
    </source>
</reference>
<dbReference type="GO" id="GO:0035092">
    <property type="term" value="P:sperm DNA condensation"/>
    <property type="evidence" value="ECO:0007669"/>
    <property type="project" value="InterPro"/>
</dbReference>
<dbReference type="InterPro" id="IPR024460">
    <property type="entry name" value="Protamine-like"/>
</dbReference>
<feature type="compositionally biased region" description="Basic residues" evidence="1">
    <location>
        <begin position="97"/>
        <end position="124"/>
    </location>
</feature>
<dbReference type="Gene3D" id="1.10.30.10">
    <property type="entry name" value="High mobility group box domain"/>
    <property type="match status" value="1"/>
</dbReference>
<name>A0A903VTR4_AEDAE</name>
<dbReference type="CDD" id="cd00084">
    <property type="entry name" value="HMG-box_SF"/>
    <property type="match status" value="1"/>
</dbReference>
<organism evidence="2 3">
    <name type="scientific">Aedes aegypti</name>
    <name type="common">Yellowfever mosquito</name>
    <name type="synonym">Culex aegypti</name>
    <dbReference type="NCBI Taxonomy" id="7159"/>
    <lineage>
        <taxon>Eukaryota</taxon>
        <taxon>Metazoa</taxon>
        <taxon>Ecdysozoa</taxon>
        <taxon>Arthropoda</taxon>
        <taxon>Hexapoda</taxon>
        <taxon>Insecta</taxon>
        <taxon>Pterygota</taxon>
        <taxon>Neoptera</taxon>
        <taxon>Endopterygota</taxon>
        <taxon>Diptera</taxon>
        <taxon>Nematocera</taxon>
        <taxon>Culicoidea</taxon>
        <taxon>Culicidae</taxon>
        <taxon>Culicinae</taxon>
        <taxon>Aedini</taxon>
        <taxon>Aedes</taxon>
        <taxon>Stegomyia</taxon>
    </lineage>
</organism>
<dbReference type="AlphaFoldDB" id="A0A903VTR4"/>
<dbReference type="EnsemblMetazoa" id="AAEL029099-RA">
    <property type="protein sequence ID" value="AAEL029099-PA"/>
    <property type="gene ID" value="AAEL029099"/>
</dbReference>